<feature type="region of interest" description="Disordered" evidence="1">
    <location>
        <begin position="1"/>
        <end position="24"/>
    </location>
</feature>
<comment type="caution">
    <text evidence="2">The sequence shown here is derived from an EMBL/GenBank/DDBJ whole genome shotgun (WGS) entry which is preliminary data.</text>
</comment>
<dbReference type="EMBL" id="JARAKF010000006">
    <property type="protein sequence ID" value="MDU9002113.1"/>
    <property type="molecule type" value="Genomic_DNA"/>
</dbReference>
<organism evidence="2 3">
    <name type="scientific">Streptomyces mirabilis</name>
    <dbReference type="NCBI Taxonomy" id="68239"/>
    <lineage>
        <taxon>Bacteria</taxon>
        <taxon>Bacillati</taxon>
        <taxon>Actinomycetota</taxon>
        <taxon>Actinomycetes</taxon>
        <taxon>Kitasatosporales</taxon>
        <taxon>Streptomycetaceae</taxon>
        <taxon>Streptomyces</taxon>
    </lineage>
</organism>
<evidence type="ECO:0000256" key="1">
    <source>
        <dbReference type="SAM" id="MobiDB-lite"/>
    </source>
</evidence>
<name>A0ABU3V7P0_9ACTN</name>
<evidence type="ECO:0000313" key="3">
    <source>
        <dbReference type="Proteomes" id="UP001257627"/>
    </source>
</evidence>
<evidence type="ECO:0000313" key="2">
    <source>
        <dbReference type="EMBL" id="MDU9002113.1"/>
    </source>
</evidence>
<dbReference type="RefSeq" id="WP_143606294.1">
    <property type="nucleotide sequence ID" value="NZ_CP107955.1"/>
</dbReference>
<protein>
    <submittedName>
        <fullName evidence="2">Uncharacterized protein</fullName>
    </submittedName>
</protein>
<proteinExistence type="predicted"/>
<accession>A0ABU3V7P0</accession>
<gene>
    <name evidence="2" type="ORF">PU648_60120</name>
</gene>
<reference evidence="2 3" key="1">
    <citation type="submission" date="2023-02" db="EMBL/GenBank/DDBJ databases">
        <authorList>
            <person name="Maleckis M."/>
        </authorList>
    </citation>
    <scope>NUCLEOTIDE SEQUENCE [LARGE SCALE GENOMIC DNA]</scope>
    <source>
        <strain evidence="2 3">P8-A2</strain>
    </source>
</reference>
<keyword evidence="3" id="KW-1185">Reference proteome</keyword>
<dbReference type="Proteomes" id="UP001257627">
    <property type="component" value="Unassembled WGS sequence"/>
</dbReference>
<sequence length="67" mass="7257">MVEHTTVVHGITRNKPHRGGWTEHEPTGRAVVRCTCGLDSGIVAETQAVQIADDHRRTAAEARVVTA</sequence>